<dbReference type="Pfam" id="PF13041">
    <property type="entry name" value="PPR_2"/>
    <property type="match status" value="1"/>
</dbReference>
<dbReference type="Gene3D" id="1.25.40.10">
    <property type="entry name" value="Tetratricopeptide repeat domain"/>
    <property type="match status" value="2"/>
</dbReference>
<dbReference type="OrthoDB" id="1882346at2759"/>
<dbReference type="STRING" id="1182541.W9XNC0"/>
<dbReference type="PROSITE" id="PS51375">
    <property type="entry name" value="PPR"/>
    <property type="match status" value="3"/>
</dbReference>
<feature type="compositionally biased region" description="Basic residues" evidence="6">
    <location>
        <begin position="1289"/>
        <end position="1298"/>
    </location>
</feature>
<dbReference type="PANTHER" id="PTHR47447">
    <property type="entry name" value="OS03G0856100 PROTEIN"/>
    <property type="match status" value="1"/>
</dbReference>
<evidence type="ECO:0000313" key="7">
    <source>
        <dbReference type="EMBL" id="EXJ81728.1"/>
    </source>
</evidence>
<dbReference type="Pfam" id="PF13812">
    <property type="entry name" value="PPR_3"/>
    <property type="match status" value="1"/>
</dbReference>
<evidence type="ECO:0008006" key="9">
    <source>
        <dbReference type="Google" id="ProtNLM"/>
    </source>
</evidence>
<dbReference type="GeneID" id="19162648"/>
<evidence type="ECO:0000313" key="8">
    <source>
        <dbReference type="Proteomes" id="UP000019484"/>
    </source>
</evidence>
<evidence type="ECO:0000256" key="6">
    <source>
        <dbReference type="SAM" id="MobiDB-lite"/>
    </source>
</evidence>
<comment type="similarity">
    <text evidence="1">Belongs to the CCM1 family.</text>
</comment>
<dbReference type="PANTHER" id="PTHR47447:SF17">
    <property type="entry name" value="OS12G0638900 PROTEIN"/>
    <property type="match status" value="1"/>
</dbReference>
<evidence type="ECO:0000256" key="1">
    <source>
        <dbReference type="ARBA" id="ARBA00006192"/>
    </source>
</evidence>
<feature type="region of interest" description="Disordered" evidence="6">
    <location>
        <begin position="1242"/>
        <end position="1348"/>
    </location>
</feature>
<dbReference type="InterPro" id="IPR011990">
    <property type="entry name" value="TPR-like_helical_dom_sf"/>
</dbReference>
<dbReference type="InterPro" id="IPR002885">
    <property type="entry name" value="PPR_rpt"/>
</dbReference>
<dbReference type="RefSeq" id="XP_007726849.1">
    <property type="nucleotide sequence ID" value="XM_007728659.1"/>
</dbReference>
<feature type="compositionally biased region" description="Polar residues" evidence="6">
    <location>
        <begin position="192"/>
        <end position="201"/>
    </location>
</feature>
<dbReference type="Proteomes" id="UP000019484">
    <property type="component" value="Unassembled WGS sequence"/>
</dbReference>
<accession>W9XNC0</accession>
<feature type="compositionally biased region" description="Basic and acidic residues" evidence="6">
    <location>
        <begin position="107"/>
        <end position="116"/>
    </location>
</feature>
<evidence type="ECO:0000256" key="4">
    <source>
        <dbReference type="ARBA" id="ARBA00044511"/>
    </source>
</evidence>
<dbReference type="eggNOG" id="KOG4197">
    <property type="taxonomic scope" value="Eukaryota"/>
</dbReference>
<comment type="subunit">
    <text evidence="4">Binds to mitochondrial small subunit 15S rRNA.</text>
</comment>
<organism evidence="7 8">
    <name type="scientific">Capronia coronata CBS 617.96</name>
    <dbReference type="NCBI Taxonomy" id="1182541"/>
    <lineage>
        <taxon>Eukaryota</taxon>
        <taxon>Fungi</taxon>
        <taxon>Dikarya</taxon>
        <taxon>Ascomycota</taxon>
        <taxon>Pezizomycotina</taxon>
        <taxon>Eurotiomycetes</taxon>
        <taxon>Chaetothyriomycetidae</taxon>
        <taxon>Chaetothyriales</taxon>
        <taxon>Herpotrichiellaceae</taxon>
        <taxon>Capronia</taxon>
    </lineage>
</organism>
<feature type="region of interest" description="Disordered" evidence="6">
    <location>
        <begin position="1180"/>
        <end position="1204"/>
    </location>
</feature>
<keyword evidence="8" id="KW-1185">Reference proteome</keyword>
<reference evidence="7 8" key="1">
    <citation type="submission" date="2013-03" db="EMBL/GenBank/DDBJ databases">
        <title>The Genome Sequence of Capronia coronata CBS 617.96.</title>
        <authorList>
            <consortium name="The Broad Institute Genomics Platform"/>
            <person name="Cuomo C."/>
            <person name="de Hoog S."/>
            <person name="Gorbushina A."/>
            <person name="Walker B."/>
            <person name="Young S.K."/>
            <person name="Zeng Q."/>
            <person name="Gargeya S."/>
            <person name="Fitzgerald M."/>
            <person name="Haas B."/>
            <person name="Abouelleil A."/>
            <person name="Allen A.W."/>
            <person name="Alvarado L."/>
            <person name="Arachchi H.M."/>
            <person name="Berlin A.M."/>
            <person name="Chapman S.B."/>
            <person name="Gainer-Dewar J."/>
            <person name="Goldberg J."/>
            <person name="Griggs A."/>
            <person name="Gujja S."/>
            <person name="Hansen M."/>
            <person name="Howarth C."/>
            <person name="Imamovic A."/>
            <person name="Ireland A."/>
            <person name="Larimer J."/>
            <person name="McCowan C."/>
            <person name="Murphy C."/>
            <person name="Pearson M."/>
            <person name="Poon T.W."/>
            <person name="Priest M."/>
            <person name="Roberts A."/>
            <person name="Saif S."/>
            <person name="Shea T."/>
            <person name="Sisk P."/>
            <person name="Sykes S."/>
            <person name="Wortman J."/>
            <person name="Nusbaum C."/>
            <person name="Birren B."/>
        </authorList>
    </citation>
    <scope>NUCLEOTIDE SEQUENCE [LARGE SCALE GENOMIC DNA]</scope>
    <source>
        <strain evidence="7 8">CBS 617.96</strain>
    </source>
</reference>
<dbReference type="NCBIfam" id="TIGR00756">
    <property type="entry name" value="PPR"/>
    <property type="match status" value="1"/>
</dbReference>
<evidence type="ECO:0000256" key="2">
    <source>
        <dbReference type="ARBA" id="ARBA00022737"/>
    </source>
</evidence>
<keyword evidence="2" id="KW-0677">Repeat</keyword>
<feature type="compositionally biased region" description="Polar residues" evidence="6">
    <location>
        <begin position="140"/>
        <end position="165"/>
    </location>
</feature>
<comment type="function">
    <text evidence="3">Regulates mitochondrial small subunit maturation by controlling 15S rRNA 5'-end processing. Localizes to the 5' precursor of the 15S rRNA in a position that is subsequently occupied by mS47 in the mature yeast mtSSU. Uses structure and sequence-specific RNA recognition, binding to a single-stranded region of the precursor and specifically recognizing bases -6 to -1. The exchange of Ccm1 for mS47 is coupled to the irreversible removal of precursor rRNA that is accompanied by conformational changes of the mitoribosomal proteins uS5m and mS26. These conformational changes signal completion of 5'-end rRNA processing through protection of the mature 5'-end of the 15S rRNA and stabilization of mS47. The removal of the 5' precursor together with the dissociation of Ccm1 may be catalyzed by the 5'-3' exoribonuclease Pet127. Involved in the specific removal of group I introns in mitochondrial encoded transcripts.</text>
</comment>
<dbReference type="EMBL" id="AMWN01000007">
    <property type="protein sequence ID" value="EXJ81728.1"/>
    <property type="molecule type" value="Genomic_DNA"/>
</dbReference>
<feature type="repeat" description="PPR" evidence="5">
    <location>
        <begin position="544"/>
        <end position="578"/>
    </location>
</feature>
<feature type="region of interest" description="Disordered" evidence="6">
    <location>
        <begin position="139"/>
        <end position="203"/>
    </location>
</feature>
<evidence type="ECO:0000256" key="3">
    <source>
        <dbReference type="ARBA" id="ARBA00044493"/>
    </source>
</evidence>
<feature type="region of interest" description="Disordered" evidence="6">
    <location>
        <begin position="76"/>
        <end position="118"/>
    </location>
</feature>
<protein>
    <recommendedName>
        <fullName evidence="9">Pentacotripeptide-repeat region of PRORP domain-containing protein</fullName>
    </recommendedName>
</protein>
<proteinExistence type="inferred from homology"/>
<evidence type="ECO:0000256" key="5">
    <source>
        <dbReference type="PROSITE-ProRule" id="PRU00708"/>
    </source>
</evidence>
<comment type="caution">
    <text evidence="7">The sequence shown here is derived from an EMBL/GenBank/DDBJ whole genome shotgun (WGS) entry which is preliminary data.</text>
</comment>
<gene>
    <name evidence="7" type="ORF">A1O1_07793</name>
</gene>
<name>W9XNC0_9EURO</name>
<dbReference type="HOGENOM" id="CLU_003430_1_1_1"/>
<feature type="repeat" description="PPR" evidence="5">
    <location>
        <begin position="579"/>
        <end position="613"/>
    </location>
</feature>
<dbReference type="Pfam" id="PF01535">
    <property type="entry name" value="PPR"/>
    <property type="match status" value="1"/>
</dbReference>
<feature type="repeat" description="PPR" evidence="5">
    <location>
        <begin position="756"/>
        <end position="790"/>
    </location>
</feature>
<feature type="compositionally biased region" description="Basic and acidic residues" evidence="6">
    <location>
        <begin position="1261"/>
        <end position="1288"/>
    </location>
</feature>
<feature type="compositionally biased region" description="Basic and acidic residues" evidence="6">
    <location>
        <begin position="166"/>
        <end position="190"/>
    </location>
</feature>
<feature type="compositionally biased region" description="Polar residues" evidence="6">
    <location>
        <begin position="83"/>
        <end position="92"/>
    </location>
</feature>
<sequence length="1348" mass="151301">MLERASSCVEPVSHLLLRRLEPPVRSRRILGPTFWRNEADELSVPHWWPLYLDNIRGKSASRGRLERERYFARSRHPAEKAKYSTSQYSSLVTDAPGESPRARARPTRREAKEVSKARRFNTNSLARVDFEVEKYVKSLPDSQAQASPSSDIDPTFADGTSSTATIHDEKWIDSEVESVHEPSSTRRDPDLSNVTTAQTVNDAERQLRRMLRSHGSSDGQGTESKNFEAVWALFKRLPDQEAYAAQVFHLMSSSTAQQHLKVALRAFKLIPPEKRSATDYERAARTAIQRNDYRQAISINAEATSREANHHCSAFLLLHTASHQLWNAAAQIWSTSFEPLKRSRQRLSTSLVGEQLLKQADKYQNLPLAISNLAKEITDRRAVVMHQAGILLQLGRDLLHILVTTGRLMSAVEPALLISTLDYYEELQSLNPTVHLDAINTLLKSARRPDRGKLAGVVYHHLRDNFPQFQPPPSLYGSILSILSNEGAPFEVYMYYLRQFAYIHGAADKKSYQKVLTALAGQGDVDGVQAVFVELCKVHSRPTDVAYFTPLLYAYARLGDVKGTEREFERLRDWGVKPTLYCWNILLYAYARSFEPERAFDIFEKMRSEAVLPDVYTFGTLMGIVARAGDVDAVLEIIEQAQQYQIKGSYEMISGLVQSYCLNGQADIAERLAEATTKSRFEGAPVKMWNYLLRYYAFQADSEGVLRVQQSMDSLGVKPDGMTYAALMAALVVIGKSRDAAQILQGLRTSSTLTATPFHYSIVLQGYVQEGKRDEAQKMYREMVKTFPTPSPSARLAMLHLQGVRSLDAKESANHASDSLGTILYELAQQDRATKQPQPGFGRRTAVHALPSIHLEFMAGILASRGKTEQADKLLGRFESLSGSSYLDLDQSAQESIGLLTTRLIISTQQRNWDMVERTWSQVLDLAVKAAAPFSGIRKRPATDYETFKPRPAPTEESPTGIDLIGGPEFSFTSMISPVSSPATHATDSPLDRPGLQILFSQRYILEAPITRYLRALDIQGLHQTAVELVEKLQKVGFTLSSKNWNFYIQMLTRSSDPKHWILAFKTFEERFLPNTPPWRHLRAGKWSTPSSAKDTTAGALEIFRRKTLEKLDRGHLLPTYVTAVHLAAILLESNRRATRGDSSINVELWRSAPGTYRYIRRIPRSKDRIQGGVLRGRNILGNLQKPPRRGITRQPGPSKPKLVNDSVALEAGTSTHDAEDATSGVDATSAWLPFLSSNRAKVKRKDRLDSPPVQGALYNPDDKRLEKRAEAQNRMREHRSALLDDATRHRKSGRFNPRKLEAVVPKSTSHCRRQHRSRSDSSGTDVNPARSEAPTGAEQAQAIEGKE</sequence>